<comment type="subcellular location">
    <subcellularLocation>
        <location evidence="1">Membrane</location>
        <topology evidence="1">Single-pass type I membrane protein</topology>
    </subcellularLocation>
</comment>
<evidence type="ECO:0000256" key="5">
    <source>
        <dbReference type="SAM" id="Phobius"/>
    </source>
</evidence>
<evidence type="ECO:0000256" key="4">
    <source>
        <dbReference type="ARBA" id="ARBA00022989"/>
    </source>
</evidence>
<reference evidence="7 8" key="1">
    <citation type="submission" date="2020-04" db="EMBL/GenBank/DDBJ databases">
        <authorList>
            <person name="Alioto T."/>
            <person name="Alioto T."/>
            <person name="Gomez Garrido J."/>
        </authorList>
    </citation>
    <scope>NUCLEOTIDE SEQUENCE [LARGE SCALE GENOMIC DNA]</scope>
</reference>
<feature type="transmembrane region" description="Helical" evidence="5">
    <location>
        <begin position="635"/>
        <end position="663"/>
    </location>
</feature>
<dbReference type="AlphaFoldDB" id="A0A8S1CK31"/>
<keyword evidence="8" id="KW-1185">Reference proteome</keyword>
<keyword evidence="3 6" id="KW-0732">Signal</keyword>
<dbReference type="GO" id="GO:0016020">
    <property type="term" value="C:membrane"/>
    <property type="evidence" value="ECO:0007669"/>
    <property type="project" value="UniProtKB-SubCell"/>
</dbReference>
<gene>
    <name evidence="7" type="ORF">CLODIP_2_CD00411</name>
</gene>
<feature type="transmembrane region" description="Helical" evidence="5">
    <location>
        <begin position="300"/>
        <end position="329"/>
    </location>
</feature>
<dbReference type="InterPro" id="IPR031152">
    <property type="entry name" value="PLXDC"/>
</dbReference>
<evidence type="ECO:0000256" key="1">
    <source>
        <dbReference type="ARBA" id="ARBA00004479"/>
    </source>
</evidence>
<dbReference type="PANTHER" id="PTHR13055:SF12">
    <property type="entry name" value="LD40707P"/>
    <property type="match status" value="1"/>
</dbReference>
<comment type="caution">
    <text evidence="7">The sequence shown here is derived from an EMBL/GenBank/DDBJ whole genome shotgun (WGS) entry which is preliminary data.</text>
</comment>
<evidence type="ECO:0000313" key="7">
    <source>
        <dbReference type="EMBL" id="CAB3371812.1"/>
    </source>
</evidence>
<accession>A0A8S1CK31</accession>
<dbReference type="PANTHER" id="PTHR13055">
    <property type="entry name" value="TUMOR ENDOTHELIAL MARKER 7 RELATED"/>
    <property type="match status" value="1"/>
</dbReference>
<evidence type="ECO:0000256" key="2">
    <source>
        <dbReference type="ARBA" id="ARBA00022692"/>
    </source>
</evidence>
<proteinExistence type="predicted"/>
<name>A0A8S1CK31_9INSE</name>
<feature type="signal peptide" evidence="6">
    <location>
        <begin position="1"/>
        <end position="19"/>
    </location>
</feature>
<dbReference type="EMBL" id="CADEPI010000066">
    <property type="protein sequence ID" value="CAB3371812.1"/>
    <property type="molecule type" value="Genomic_DNA"/>
</dbReference>
<keyword evidence="5" id="KW-0472">Membrane</keyword>
<organism evidence="7 8">
    <name type="scientific">Cloeon dipterum</name>
    <dbReference type="NCBI Taxonomy" id="197152"/>
    <lineage>
        <taxon>Eukaryota</taxon>
        <taxon>Metazoa</taxon>
        <taxon>Ecdysozoa</taxon>
        <taxon>Arthropoda</taxon>
        <taxon>Hexapoda</taxon>
        <taxon>Insecta</taxon>
        <taxon>Pterygota</taxon>
        <taxon>Palaeoptera</taxon>
        <taxon>Ephemeroptera</taxon>
        <taxon>Pisciforma</taxon>
        <taxon>Baetidae</taxon>
        <taxon>Cloeon</taxon>
    </lineage>
</organism>
<evidence type="ECO:0000313" key="8">
    <source>
        <dbReference type="Proteomes" id="UP000494165"/>
    </source>
</evidence>
<dbReference type="Proteomes" id="UP000494165">
    <property type="component" value="Unassembled WGS sequence"/>
</dbReference>
<dbReference type="OrthoDB" id="6285106at2759"/>
<evidence type="ECO:0000256" key="3">
    <source>
        <dbReference type="ARBA" id="ARBA00022729"/>
    </source>
</evidence>
<evidence type="ECO:0008006" key="9">
    <source>
        <dbReference type="Google" id="ProtNLM"/>
    </source>
</evidence>
<feature type="chain" id="PRO_5035812934" description="PSI domain-containing protein" evidence="6">
    <location>
        <begin position="20"/>
        <end position="680"/>
    </location>
</feature>
<keyword evidence="2 5" id="KW-0812">Transmembrane</keyword>
<sequence length="680" mass="78157">MEFFQYFIVVAVIISPICATEKNETNPFTGNLVNDTDKIDPYNTTRWTFTQSESLVQFLWDDMDGNAETKYVPDYSPAVIGLPFDFNLFGQNIRKVEVMREGGIRSADPEQWWVAVPLKVGKLGLTPCQIKFLLKGASLSIQWQYRPQESCDTGNSDDELSYQLKIHANGSIDFVYKQIPFGNLKDFQVQFPDVGSKFGVSYQYKVPASFDTFTLGLQLNVNETDIKDNTVVSVRPQPQCTTFRSLTSCMVGAKNASISCAWCSKAEICSSKRDFLGEAWMDNGCDCPDPRYLQPKIYSWLSWASIATIVIGMTLVVLLTGSLIAIFYAKIGYRVPINYLREDLYRLTEDKSIGPLEFKFDTHHATQWTMFNSKKVAEELWVNMDKENGVKTVMNHIGPEVIHLPFEFQFFDLNIRKIEVLKEGGVRSADPKTNWFMIPVTVGKLGLTPCQIRFFFKVPSLAIQWKFREHCNMEDQSTELSFQMSLFMTGRIEFIYQKIPFGNLRNFRANFEDIGQKIGVNYRYELPKLKTHFVLGIELNVDELEIKENTVINVKSRQLCTNYRTCGSCLSEKTRNLTMLDCNWCRDLEMCSSKDDFLRGVFWSCGHYTNEQPYCREILYQAVTKKDDIESIYKLYYIATAISVLILIIIIVIMFGLGCFINFNFEFIPHQAGRGRQGRQ</sequence>
<keyword evidence="4 5" id="KW-1133">Transmembrane helix</keyword>
<evidence type="ECO:0000256" key="6">
    <source>
        <dbReference type="SAM" id="SignalP"/>
    </source>
</evidence>
<protein>
    <recommendedName>
        <fullName evidence="9">PSI domain-containing protein</fullName>
    </recommendedName>
</protein>